<dbReference type="SUPFAM" id="SSF48113">
    <property type="entry name" value="Heme-dependent peroxidases"/>
    <property type="match status" value="2"/>
</dbReference>
<dbReference type="CDD" id="cd09823">
    <property type="entry name" value="peroxinectin_like"/>
    <property type="match status" value="1"/>
</dbReference>
<dbReference type="PANTHER" id="PTHR11475:SF134">
    <property type="entry name" value="LD42267P"/>
    <property type="match status" value="1"/>
</dbReference>
<dbReference type="EMBL" id="OU963869">
    <property type="protein sequence ID" value="CAH0776927.1"/>
    <property type="molecule type" value="Genomic_DNA"/>
</dbReference>
<gene>
    <name evidence="3" type="ORF">BEMITA_LOCUS12950</name>
</gene>
<protein>
    <submittedName>
        <fullName evidence="3">Uncharacterized protein</fullName>
    </submittedName>
</protein>
<dbReference type="FunFam" id="1.10.640.10:FF:000006">
    <property type="entry name" value="Double oxidase: two peroxidase domains"/>
    <property type="match status" value="1"/>
</dbReference>
<evidence type="ECO:0000313" key="4">
    <source>
        <dbReference type="Proteomes" id="UP001152759"/>
    </source>
</evidence>
<keyword evidence="1" id="KW-0575">Peroxidase</keyword>
<accession>A0A9P0C701</accession>
<organism evidence="3 4">
    <name type="scientific">Bemisia tabaci</name>
    <name type="common">Sweetpotato whitefly</name>
    <name type="synonym">Aleurodes tabaci</name>
    <dbReference type="NCBI Taxonomy" id="7038"/>
    <lineage>
        <taxon>Eukaryota</taxon>
        <taxon>Metazoa</taxon>
        <taxon>Ecdysozoa</taxon>
        <taxon>Arthropoda</taxon>
        <taxon>Hexapoda</taxon>
        <taxon>Insecta</taxon>
        <taxon>Pterygota</taxon>
        <taxon>Neoptera</taxon>
        <taxon>Paraneoptera</taxon>
        <taxon>Hemiptera</taxon>
        <taxon>Sternorrhyncha</taxon>
        <taxon>Aleyrodoidea</taxon>
        <taxon>Aleyrodidae</taxon>
        <taxon>Aleyrodinae</taxon>
        <taxon>Bemisia</taxon>
    </lineage>
</organism>
<dbReference type="GO" id="GO:0006979">
    <property type="term" value="P:response to oxidative stress"/>
    <property type="evidence" value="ECO:0007669"/>
    <property type="project" value="InterPro"/>
</dbReference>
<dbReference type="GO" id="GO:0046872">
    <property type="term" value="F:metal ion binding"/>
    <property type="evidence" value="ECO:0007669"/>
    <property type="project" value="UniProtKB-KW"/>
</dbReference>
<evidence type="ECO:0000256" key="2">
    <source>
        <dbReference type="PIRSR" id="PIRSR619791-2"/>
    </source>
</evidence>
<reference evidence="3" key="1">
    <citation type="submission" date="2021-12" db="EMBL/GenBank/DDBJ databases">
        <authorList>
            <person name="King R."/>
        </authorList>
    </citation>
    <scope>NUCLEOTIDE SEQUENCE</scope>
</reference>
<evidence type="ECO:0000313" key="3">
    <source>
        <dbReference type="EMBL" id="CAH0776927.1"/>
    </source>
</evidence>
<dbReference type="Gene3D" id="1.10.640.10">
    <property type="entry name" value="Haem peroxidase domain superfamily, animal type"/>
    <property type="match status" value="2"/>
</dbReference>
<keyword evidence="4" id="KW-1185">Reference proteome</keyword>
<name>A0A9P0C701_BEMTA</name>
<sequence>MKAQSNHIRFWAVTCYVIFSTCKQSEQREDKSWMPGKTQLCFSNKYRSVDGTCNNVRHPDWGASNTPFLRLLPYKYDAFYDDGAPDGEEFARGVASLAERTAPTPAHPIHLSSLAGLWAKLLQSDLVRRNQTHQHNLINAASGYLDASSFYTKELIEVNKDNGHIDLNSCRQCSEPGIGSVYSILVLEHNRLVKALTPLNPHWTPSTLFEEARRIVIAEIQHITYNEFLPLILGEVLTEEWNLKPLTKGRFNEYSSSNRAGTCYSVANTVLQILPSLTPYDLLMDDVTNGPASNYISRVSMTLSKMLNNTAEKPNLQYASAEDITRMIIERRSNHLPGYVKWLSTCSNESETLATSFDQLTHMSRDNQQFLEQMYKNGVNVIDLIAGGVLEQPVTGGIVGPTFGCLLAKQFTILRDSDRFWYENDLPPATFSKAQLTELRKVTMSNLICANIPNMSAVQPRAFVRPDTYLNAQIACDQYPLLEVDAWLHKESDEDLQLTPQAIKQAIRAAELDVSRRMATEFMAYSKNNHVDPKSPIGIQAAFSKPKEESLRLANQSILLEYASREIMNTLEKSMRKRRRRQTIDGDNFLSFSDPTVKEFLQEIDLTGVIPPSGGHRGHDPVNDCPLETEACDPTYPYRSISGYCNNLERPNMGKAITTFARLLPPVYEDGISSPRQTSVTGQPLPTPRLVSAMCHPDVSHLHGRYTLMVMQFAQFVDHDLTFTPNIRGFFSSIPDCRPCDSPLTVHPECMPIHIPNGDPFYPPVNPATGQKMCLPFMRSLSGQQRLGAREQINQNSAYLDASQVYGTTTCEARVLRGYNGRLNVTVPINGGKDLLPNSPSHPECKAASGYCFIAGDGRASEQPGLTVIHTVFMREHNRIADALHRINPHWDDEKLYQEARKIHIAEYQHILYNEFLPRILGWNAVNLYGLKLGSQGYFKGYTGQCNPTIVTEFAAAAYRIGHSLLRPHIPRMSSGFQPMEPAILLRDFFFKPDIVYKPGMVDEIVRGLSATPMENLDQFITGEITNHLFEDRRHPFSGMDLPALNVQRARDHGIPSYNEYRALCNLKRASSWDDLAREIPGEVIARWKRIYASVDDIDLFPGGISERPVKGGLVGPTFACIIGLQFRQARKCDRFWYENDNHVVRFTESQLAEIRKATLSKIFCDNLDYPHEMQRAIFDQPNDFLNPRVPCHSMPSIDLNAWRENVQGCNIAGRTVPVGQSMLPSPCTSCICTNEGPQCASLRVTDCSQLLHEAGKSAILRDDVCSAQCASFLGESAPPSARGNFGDSAASFDDLISITTVRPVFPPKAREFVPPSSLIPPPALSALPPSPLVRSRPRPSLRNLRLSEIAAAVVG</sequence>
<dbReference type="Pfam" id="PF03098">
    <property type="entry name" value="An_peroxidase"/>
    <property type="match status" value="3"/>
</dbReference>
<feature type="binding site" description="axial binding residue" evidence="2">
    <location>
        <position position="963"/>
    </location>
    <ligand>
        <name>heme b</name>
        <dbReference type="ChEBI" id="CHEBI:60344"/>
    </ligand>
    <ligandPart>
        <name>Fe</name>
        <dbReference type="ChEBI" id="CHEBI:18248"/>
    </ligandPart>
</feature>
<proteinExistence type="predicted"/>
<dbReference type="Proteomes" id="UP001152759">
    <property type="component" value="Chromosome 8"/>
</dbReference>
<dbReference type="InterPro" id="IPR010255">
    <property type="entry name" value="Haem_peroxidase_sf"/>
</dbReference>
<dbReference type="KEGG" id="btab:109033968"/>
<dbReference type="GO" id="GO:0005576">
    <property type="term" value="C:extracellular region"/>
    <property type="evidence" value="ECO:0007669"/>
    <property type="project" value="UniProtKB-SubCell"/>
</dbReference>
<dbReference type="InterPro" id="IPR037120">
    <property type="entry name" value="Haem_peroxidase_sf_animal"/>
</dbReference>
<dbReference type="GO" id="GO:0004601">
    <property type="term" value="F:peroxidase activity"/>
    <property type="evidence" value="ECO:0007669"/>
    <property type="project" value="UniProtKB-KW"/>
</dbReference>
<evidence type="ECO:0000256" key="1">
    <source>
        <dbReference type="ARBA" id="ARBA00022559"/>
    </source>
</evidence>
<dbReference type="GO" id="GO:0020037">
    <property type="term" value="F:heme binding"/>
    <property type="evidence" value="ECO:0007669"/>
    <property type="project" value="InterPro"/>
</dbReference>
<dbReference type="PRINTS" id="PR00457">
    <property type="entry name" value="ANPEROXIDASE"/>
</dbReference>
<keyword evidence="2" id="KW-0479">Metal-binding</keyword>
<keyword evidence="2" id="KW-0408">Iron</keyword>
<keyword evidence="2" id="KW-0349">Heme</keyword>
<keyword evidence="1" id="KW-0560">Oxidoreductase</keyword>
<dbReference type="PANTHER" id="PTHR11475">
    <property type="entry name" value="OXIDASE/PEROXIDASE"/>
    <property type="match status" value="1"/>
</dbReference>
<dbReference type="InterPro" id="IPR019791">
    <property type="entry name" value="Haem_peroxidase_animal"/>
</dbReference>